<keyword evidence="5" id="KW-0598">Phosphotransferase system</keyword>
<reference evidence="8 9" key="1">
    <citation type="submission" date="2020-08" db="EMBL/GenBank/DDBJ databases">
        <title>A Genomic Blueprint of the Chicken Gut Microbiome.</title>
        <authorList>
            <person name="Gilroy R."/>
            <person name="Ravi A."/>
            <person name="Getino M."/>
            <person name="Pursley I."/>
            <person name="Horton D.L."/>
            <person name="Alikhan N.-F."/>
            <person name="Baker D."/>
            <person name="Gharbi K."/>
            <person name="Hall N."/>
            <person name="Watson M."/>
            <person name="Adriaenssens E.M."/>
            <person name="Foster-Nyarko E."/>
            <person name="Jarju S."/>
            <person name="Secka A."/>
            <person name="Antonio M."/>
            <person name="Oren A."/>
            <person name="Chaudhuri R."/>
            <person name="La Ragione R.M."/>
            <person name="Hildebrand F."/>
            <person name="Pallen M.J."/>
        </authorList>
    </citation>
    <scope>NUCLEOTIDE SEQUENCE [LARGE SCALE GENOMIC DNA]</scope>
    <source>
        <strain evidence="8 9">Sa1BUA8</strain>
    </source>
</reference>
<evidence type="ECO:0000313" key="9">
    <source>
        <dbReference type="Proteomes" id="UP000822993"/>
    </source>
</evidence>
<name>A0A9D5YZY6_9CELL</name>
<dbReference type="EMBL" id="JACSPN010000019">
    <property type="protein sequence ID" value="MBE7701437.1"/>
    <property type="molecule type" value="Genomic_DNA"/>
</dbReference>
<organism evidence="8 9">
    <name type="scientific">Oerskovia douganii</name>
    <dbReference type="NCBI Taxonomy" id="2762210"/>
    <lineage>
        <taxon>Bacteria</taxon>
        <taxon>Bacillati</taxon>
        <taxon>Actinomycetota</taxon>
        <taxon>Actinomycetes</taxon>
        <taxon>Micrococcales</taxon>
        <taxon>Cellulomonadaceae</taxon>
        <taxon>Oerskovia</taxon>
    </lineage>
</organism>
<dbReference type="InterPro" id="IPR001127">
    <property type="entry name" value="PTS_EIIA_1_perm"/>
</dbReference>
<gene>
    <name evidence="8" type="ORF">H9623_14170</name>
</gene>
<dbReference type="InterPro" id="IPR011055">
    <property type="entry name" value="Dup_hybrid_motif"/>
</dbReference>
<dbReference type="RefSeq" id="WP_193720683.1">
    <property type="nucleotide sequence ID" value="NZ_JACSPN010000019.1"/>
</dbReference>
<dbReference type="Pfam" id="PF00358">
    <property type="entry name" value="PTS_EIIA_1"/>
    <property type="match status" value="1"/>
</dbReference>
<evidence type="ECO:0000256" key="3">
    <source>
        <dbReference type="ARBA" id="ARBA00022597"/>
    </source>
</evidence>
<evidence type="ECO:0000256" key="2">
    <source>
        <dbReference type="ARBA" id="ARBA00022448"/>
    </source>
</evidence>
<dbReference type="AlphaFoldDB" id="A0A9D5YZY6"/>
<evidence type="ECO:0000256" key="1">
    <source>
        <dbReference type="ARBA" id="ARBA00004496"/>
    </source>
</evidence>
<dbReference type="GO" id="GO:0005737">
    <property type="term" value="C:cytoplasm"/>
    <property type="evidence" value="ECO:0007669"/>
    <property type="project" value="UniProtKB-SubCell"/>
</dbReference>
<keyword evidence="4" id="KW-0808">Transferase</keyword>
<dbReference type="PROSITE" id="PS00371">
    <property type="entry name" value="PTS_EIIA_TYPE_1_HIS"/>
    <property type="match status" value="1"/>
</dbReference>
<evidence type="ECO:0000313" key="8">
    <source>
        <dbReference type="EMBL" id="MBE7701437.1"/>
    </source>
</evidence>
<comment type="caution">
    <text evidence="8">The sequence shown here is derived from an EMBL/GenBank/DDBJ whole genome shotgun (WGS) entry which is preliminary data.</text>
</comment>
<dbReference type="SUPFAM" id="SSF51261">
    <property type="entry name" value="Duplicated hybrid motif"/>
    <property type="match status" value="1"/>
</dbReference>
<evidence type="ECO:0000256" key="5">
    <source>
        <dbReference type="ARBA" id="ARBA00022683"/>
    </source>
</evidence>
<dbReference type="Gene3D" id="2.70.70.10">
    <property type="entry name" value="Glucose Permease (Domain IIA)"/>
    <property type="match status" value="1"/>
</dbReference>
<evidence type="ECO:0000256" key="6">
    <source>
        <dbReference type="ARBA" id="ARBA00022777"/>
    </source>
</evidence>
<keyword evidence="9" id="KW-1185">Reference proteome</keyword>
<proteinExistence type="predicted"/>
<dbReference type="PROSITE" id="PS51093">
    <property type="entry name" value="PTS_EIIA_TYPE_1"/>
    <property type="match status" value="1"/>
</dbReference>
<comment type="subcellular location">
    <subcellularLocation>
        <location evidence="1">Cytoplasm</location>
    </subcellularLocation>
</comment>
<keyword evidence="2" id="KW-0813">Transport</keyword>
<keyword evidence="3 8" id="KW-0762">Sugar transport</keyword>
<dbReference type="PANTHER" id="PTHR45008">
    <property type="entry name" value="PTS SYSTEM GLUCOSE-SPECIFIC EIIA COMPONENT"/>
    <property type="match status" value="1"/>
</dbReference>
<sequence length="172" mass="17525">MPPTGPARPVRTGSSHDEPVLVVGAPLSGTVRALTDVPDPVFAQEFVGPGLAIEPTVDRDGISTVVAPAAGVLGSLFPHAFALETPGGRTVLVHLGIDTVRLGGEGFQLHVEAGDQVEVGATLLSWEPERVAALGLPTVCPVVALQGDPAALTTLVEPGRAVRAGEPVLSWA</sequence>
<dbReference type="NCBIfam" id="TIGR00830">
    <property type="entry name" value="PTBA"/>
    <property type="match status" value="1"/>
</dbReference>
<dbReference type="GO" id="GO:0009401">
    <property type="term" value="P:phosphoenolpyruvate-dependent sugar phosphotransferase system"/>
    <property type="evidence" value="ECO:0007669"/>
    <property type="project" value="UniProtKB-KW"/>
</dbReference>
<dbReference type="GO" id="GO:0016301">
    <property type="term" value="F:kinase activity"/>
    <property type="evidence" value="ECO:0007669"/>
    <property type="project" value="UniProtKB-KW"/>
</dbReference>
<protein>
    <submittedName>
        <fullName evidence="8">PTS glucose transporter subunit IIA</fullName>
    </submittedName>
</protein>
<evidence type="ECO:0000259" key="7">
    <source>
        <dbReference type="PROSITE" id="PS51093"/>
    </source>
</evidence>
<dbReference type="InterPro" id="IPR050890">
    <property type="entry name" value="PTS_EIIA_component"/>
</dbReference>
<dbReference type="Proteomes" id="UP000822993">
    <property type="component" value="Unassembled WGS sequence"/>
</dbReference>
<feature type="domain" description="PTS EIIA type-1" evidence="7">
    <location>
        <begin position="39"/>
        <end position="146"/>
    </location>
</feature>
<accession>A0A9D5YZY6</accession>
<dbReference type="PANTHER" id="PTHR45008:SF1">
    <property type="entry name" value="PTS SYSTEM GLUCOSE-SPECIFIC EIIA COMPONENT"/>
    <property type="match status" value="1"/>
</dbReference>
<evidence type="ECO:0000256" key="4">
    <source>
        <dbReference type="ARBA" id="ARBA00022679"/>
    </source>
</evidence>
<keyword evidence="6" id="KW-0418">Kinase</keyword>